<accession>A0A0R1M750</accession>
<feature type="transmembrane region" description="Helical" evidence="1">
    <location>
        <begin position="82"/>
        <end position="104"/>
    </location>
</feature>
<feature type="transmembrane region" description="Helical" evidence="1">
    <location>
        <begin position="194"/>
        <end position="216"/>
    </location>
</feature>
<feature type="transmembrane region" description="Helical" evidence="1">
    <location>
        <begin position="42"/>
        <end position="61"/>
    </location>
</feature>
<feature type="transmembrane region" description="Helical" evidence="1">
    <location>
        <begin position="20"/>
        <end position="36"/>
    </location>
</feature>
<keyword evidence="3" id="KW-1185">Reference proteome</keyword>
<dbReference type="AlphaFoldDB" id="A0A0R1M750"/>
<keyword evidence="1" id="KW-0472">Membrane</keyword>
<evidence type="ECO:0008006" key="4">
    <source>
        <dbReference type="Google" id="ProtNLM"/>
    </source>
</evidence>
<dbReference type="PATRIC" id="fig|1423777.3.peg.1302"/>
<proteinExistence type="predicted"/>
<gene>
    <name evidence="2" type="ORF">FD46_GL001258</name>
</gene>
<dbReference type="InterPro" id="IPR009781">
    <property type="entry name" value="DUF1345"/>
</dbReference>
<evidence type="ECO:0000313" key="2">
    <source>
        <dbReference type="EMBL" id="KRL04141.1"/>
    </source>
</evidence>
<sequence length="217" mass="24574">MKGNKHKRKMVKEKKGRFVISYLFGFLVSALALFLVDWKMALLLGWDAASLILVFLIWFAFFPHSGEKTKKITLNERVRYPVLDFLIILASLVSLIVVILLLTVSKGSPVEIGFCIFSIFSSWNLIHVLYTVHYAELYYKDNYGEGEGGVSFNNNELPNFWDFAYLSFTIGMTYQVSDTDFSTTAFRKAALGQALISFLFNTVLIATVINFVASLLS</sequence>
<keyword evidence="1" id="KW-0812">Transmembrane</keyword>
<evidence type="ECO:0000313" key="3">
    <source>
        <dbReference type="Proteomes" id="UP000051686"/>
    </source>
</evidence>
<dbReference type="STRING" id="1423777.FD46_GL001258"/>
<comment type="caution">
    <text evidence="2">The sequence shown here is derived from an EMBL/GenBank/DDBJ whole genome shotgun (WGS) entry which is preliminary data.</text>
</comment>
<dbReference type="Pfam" id="PF07077">
    <property type="entry name" value="DUF1345"/>
    <property type="match status" value="1"/>
</dbReference>
<dbReference type="EMBL" id="AZEH01000039">
    <property type="protein sequence ID" value="KRL04141.1"/>
    <property type="molecule type" value="Genomic_DNA"/>
</dbReference>
<dbReference type="RefSeq" id="WP_235805575.1">
    <property type="nucleotide sequence ID" value="NZ_AZEH01000039.1"/>
</dbReference>
<reference evidence="2 3" key="1">
    <citation type="journal article" date="2015" name="Genome Announc.">
        <title>Expanding the biotechnology potential of lactobacilli through comparative genomics of 213 strains and associated genera.</title>
        <authorList>
            <person name="Sun Z."/>
            <person name="Harris H.M."/>
            <person name="McCann A."/>
            <person name="Guo C."/>
            <person name="Argimon S."/>
            <person name="Zhang W."/>
            <person name="Yang X."/>
            <person name="Jeffery I.B."/>
            <person name="Cooney J.C."/>
            <person name="Kagawa T.F."/>
            <person name="Liu W."/>
            <person name="Song Y."/>
            <person name="Salvetti E."/>
            <person name="Wrobel A."/>
            <person name="Rasinkangas P."/>
            <person name="Parkhill J."/>
            <person name="Rea M.C."/>
            <person name="O'Sullivan O."/>
            <person name="Ritari J."/>
            <person name="Douillard F.P."/>
            <person name="Paul Ross R."/>
            <person name="Yang R."/>
            <person name="Briner A.E."/>
            <person name="Felis G.E."/>
            <person name="de Vos W.M."/>
            <person name="Barrangou R."/>
            <person name="Klaenhammer T.R."/>
            <person name="Caufield P.W."/>
            <person name="Cui Y."/>
            <person name="Zhang H."/>
            <person name="O'Toole P.W."/>
        </authorList>
    </citation>
    <scope>NUCLEOTIDE SEQUENCE [LARGE SCALE GENOMIC DNA]</scope>
    <source>
        <strain evidence="2 3">DSM 19972</strain>
    </source>
</reference>
<keyword evidence="1" id="KW-1133">Transmembrane helix</keyword>
<feature type="transmembrane region" description="Helical" evidence="1">
    <location>
        <begin position="110"/>
        <end position="130"/>
    </location>
</feature>
<evidence type="ECO:0000256" key="1">
    <source>
        <dbReference type="SAM" id="Phobius"/>
    </source>
</evidence>
<dbReference type="Proteomes" id="UP000051686">
    <property type="component" value="Unassembled WGS sequence"/>
</dbReference>
<protein>
    <recommendedName>
        <fullName evidence="4">DUF1345 domain-containing protein</fullName>
    </recommendedName>
</protein>
<name>A0A0R1M750_9LACO</name>
<organism evidence="2 3">
    <name type="scientific">Liquorilactobacillus oeni DSM 19972</name>
    <dbReference type="NCBI Taxonomy" id="1423777"/>
    <lineage>
        <taxon>Bacteria</taxon>
        <taxon>Bacillati</taxon>
        <taxon>Bacillota</taxon>
        <taxon>Bacilli</taxon>
        <taxon>Lactobacillales</taxon>
        <taxon>Lactobacillaceae</taxon>
        <taxon>Liquorilactobacillus</taxon>
    </lineage>
</organism>